<name>A0A5N6EL12_9EURO</name>
<dbReference type="AlphaFoldDB" id="A0A5N6EL12"/>
<sequence length="419" mass="48956">MEHLFRSYIRVQRGLDTADGLLETFQTFENNPSGMSPEDRIRLLDLPPRSVQDENIAAVSTLTKAELIQRAIESPKDLTEKEVELIQYSLWTGAFDNVSDAYFDALTALRGISYDYCIEMEERLRRFQRLLYEEREDEAFDSVVKHLSGDDEEVAKAMEQEELEQLNAVFEKGNPWLRQLWKEDQGKKPWGFAVFENPQFTIDNRRELYIAEQRETSDLSLGAIHAVGKIGWMWQLENPAWPTEIATGDESFPVILDALRRRFKELRTQGRGWQHLYPRNEIDPIYGGLSEEELKMGHGLSEGILRNVFLYLDRDSAESVLFSWGRVDDMWIWAVDPDYEPSDNNLSGYQGYLRVRLQQLVNNFYTARRWHANDLSMEDLWRASQKDPKNGAFISMKDEEIFRNIQTHIKHRDFPIPSS</sequence>
<accession>A0A5N6EL12</accession>
<evidence type="ECO:0000313" key="1">
    <source>
        <dbReference type="EMBL" id="KAB8217939.1"/>
    </source>
</evidence>
<proteinExistence type="predicted"/>
<dbReference type="Proteomes" id="UP000326799">
    <property type="component" value="Unassembled WGS sequence"/>
</dbReference>
<keyword evidence="2" id="KW-1185">Reference proteome</keyword>
<gene>
    <name evidence="1" type="ORF">BDV33DRAFT_232458</name>
</gene>
<protein>
    <submittedName>
        <fullName evidence="1">Uncharacterized protein</fullName>
    </submittedName>
</protein>
<organism evidence="1 2">
    <name type="scientific">Aspergillus novoparasiticus</name>
    <dbReference type="NCBI Taxonomy" id="986946"/>
    <lineage>
        <taxon>Eukaryota</taxon>
        <taxon>Fungi</taxon>
        <taxon>Dikarya</taxon>
        <taxon>Ascomycota</taxon>
        <taxon>Pezizomycotina</taxon>
        <taxon>Eurotiomycetes</taxon>
        <taxon>Eurotiomycetidae</taxon>
        <taxon>Eurotiales</taxon>
        <taxon>Aspergillaceae</taxon>
        <taxon>Aspergillus</taxon>
        <taxon>Aspergillus subgen. Circumdati</taxon>
    </lineage>
</organism>
<dbReference type="EMBL" id="ML733456">
    <property type="protein sequence ID" value="KAB8217939.1"/>
    <property type="molecule type" value="Genomic_DNA"/>
</dbReference>
<evidence type="ECO:0000313" key="2">
    <source>
        <dbReference type="Proteomes" id="UP000326799"/>
    </source>
</evidence>
<reference evidence="1 2" key="1">
    <citation type="submission" date="2019-04" db="EMBL/GenBank/DDBJ databases">
        <title>Fungal friends and foes A comparative genomics study of 23 Aspergillus species from section Flavi.</title>
        <authorList>
            <consortium name="DOE Joint Genome Institute"/>
            <person name="Kjaerbolling I."/>
            <person name="Vesth T.C."/>
            <person name="Frisvad J.C."/>
            <person name="Nybo J.L."/>
            <person name="Theobald S."/>
            <person name="Kildgaard S."/>
            <person name="Petersen T.I."/>
            <person name="Kuo A."/>
            <person name="Sato A."/>
            <person name="Lyhne E.K."/>
            <person name="Kogle M.E."/>
            <person name="Wiebenga A."/>
            <person name="Kun R.S."/>
            <person name="Lubbers R.J."/>
            <person name="Makela M.R."/>
            <person name="Barry K."/>
            <person name="Chovatia M."/>
            <person name="Clum A."/>
            <person name="Daum C."/>
            <person name="Haridas S."/>
            <person name="He G."/>
            <person name="LaButti K."/>
            <person name="Lipzen A."/>
            <person name="Mondo S."/>
            <person name="Pangilinan J."/>
            <person name="Riley R."/>
            <person name="Salamov A."/>
            <person name="Simmons B.A."/>
            <person name="Magnuson J.K."/>
            <person name="Henrissat B."/>
            <person name="Mortensen U.H."/>
            <person name="Larsen T.O."/>
            <person name="De vries R.P."/>
            <person name="Grigoriev I.V."/>
            <person name="Machida M."/>
            <person name="Baker S.E."/>
            <person name="Andersen M.R."/>
        </authorList>
    </citation>
    <scope>NUCLEOTIDE SEQUENCE [LARGE SCALE GENOMIC DNA]</scope>
    <source>
        <strain evidence="1 2">CBS 126849</strain>
    </source>
</reference>